<evidence type="ECO:0000313" key="4">
    <source>
        <dbReference type="Proteomes" id="UP000008810"/>
    </source>
</evidence>
<evidence type="ECO:0000313" key="2">
    <source>
        <dbReference type="EMBL" id="PNT75128.1"/>
    </source>
</evidence>
<dbReference type="Gramene" id="PNT75128">
    <property type="protein sequence ID" value="PNT75128"/>
    <property type="gene ID" value="BRADI_1g27856v3"/>
</dbReference>
<evidence type="ECO:0000313" key="3">
    <source>
        <dbReference type="EnsemblPlants" id="PNT75128"/>
    </source>
</evidence>
<dbReference type="EMBL" id="CM000880">
    <property type="protein sequence ID" value="PNT75128.1"/>
    <property type="molecule type" value="Genomic_DNA"/>
</dbReference>
<name>A0A2K2DLG8_BRADI</name>
<reference evidence="3" key="3">
    <citation type="submission" date="2018-08" db="UniProtKB">
        <authorList>
            <consortium name="EnsemblPlants"/>
        </authorList>
    </citation>
    <scope>IDENTIFICATION</scope>
    <source>
        <strain evidence="3">cv. Bd21</strain>
    </source>
</reference>
<dbReference type="Proteomes" id="UP000008810">
    <property type="component" value="Chromosome 1"/>
</dbReference>
<keyword evidence="4" id="KW-1185">Reference proteome</keyword>
<accession>A0A2K2DLG8</accession>
<proteinExistence type="predicted"/>
<dbReference type="AlphaFoldDB" id="A0A2K2DLG8"/>
<dbReference type="EnsemblPlants" id="PNT75128">
    <property type="protein sequence ID" value="PNT75128"/>
    <property type="gene ID" value="BRADI_1g27856v3"/>
</dbReference>
<dbReference type="InParanoid" id="A0A2K2DLG8"/>
<feature type="region of interest" description="Disordered" evidence="1">
    <location>
        <begin position="1"/>
        <end position="28"/>
    </location>
</feature>
<evidence type="ECO:0000256" key="1">
    <source>
        <dbReference type="SAM" id="MobiDB-lite"/>
    </source>
</evidence>
<protein>
    <submittedName>
        <fullName evidence="2 3">Uncharacterized protein</fullName>
    </submittedName>
</protein>
<gene>
    <name evidence="2" type="ORF">BRADI_1g27856v3</name>
</gene>
<organism evidence="2">
    <name type="scientific">Brachypodium distachyon</name>
    <name type="common">Purple false brome</name>
    <name type="synonym">Trachynia distachya</name>
    <dbReference type="NCBI Taxonomy" id="15368"/>
    <lineage>
        <taxon>Eukaryota</taxon>
        <taxon>Viridiplantae</taxon>
        <taxon>Streptophyta</taxon>
        <taxon>Embryophyta</taxon>
        <taxon>Tracheophyta</taxon>
        <taxon>Spermatophyta</taxon>
        <taxon>Magnoliopsida</taxon>
        <taxon>Liliopsida</taxon>
        <taxon>Poales</taxon>
        <taxon>Poaceae</taxon>
        <taxon>BOP clade</taxon>
        <taxon>Pooideae</taxon>
        <taxon>Stipodae</taxon>
        <taxon>Brachypodieae</taxon>
        <taxon>Brachypodium</taxon>
    </lineage>
</organism>
<sequence>MQHGVCSPIGPSRPSESTTAGRTATYPHFPGQRIQRQVWYSFLAAALALESMVKSHRLVIGQRVGQSATTKLKVRLEFR</sequence>
<reference evidence="2 3" key="1">
    <citation type="journal article" date="2010" name="Nature">
        <title>Genome sequencing and analysis of the model grass Brachypodium distachyon.</title>
        <authorList>
            <consortium name="International Brachypodium Initiative"/>
        </authorList>
    </citation>
    <scope>NUCLEOTIDE SEQUENCE [LARGE SCALE GENOMIC DNA]</scope>
    <source>
        <strain evidence="2 3">Bd21</strain>
    </source>
</reference>
<reference evidence="2" key="2">
    <citation type="submission" date="2017-06" db="EMBL/GenBank/DDBJ databases">
        <title>WGS assembly of Brachypodium distachyon.</title>
        <authorList>
            <consortium name="The International Brachypodium Initiative"/>
            <person name="Lucas S."/>
            <person name="Harmon-Smith M."/>
            <person name="Lail K."/>
            <person name="Tice H."/>
            <person name="Grimwood J."/>
            <person name="Bruce D."/>
            <person name="Barry K."/>
            <person name="Shu S."/>
            <person name="Lindquist E."/>
            <person name="Wang M."/>
            <person name="Pitluck S."/>
            <person name="Vogel J.P."/>
            <person name="Garvin D.F."/>
            <person name="Mockler T.C."/>
            <person name="Schmutz J."/>
            <person name="Rokhsar D."/>
            <person name="Bevan M.W."/>
        </authorList>
    </citation>
    <scope>NUCLEOTIDE SEQUENCE</scope>
    <source>
        <strain evidence="2">Bd21</strain>
    </source>
</reference>